<dbReference type="PRINTS" id="PR00344">
    <property type="entry name" value="BCTRLSENSOR"/>
</dbReference>
<dbReference type="InterPro" id="IPR005467">
    <property type="entry name" value="His_kinase_dom"/>
</dbReference>
<dbReference type="GO" id="GO:0005524">
    <property type="term" value="F:ATP binding"/>
    <property type="evidence" value="ECO:0007669"/>
    <property type="project" value="UniProtKB-KW"/>
</dbReference>
<dbReference type="RefSeq" id="WP_036820580.1">
    <property type="nucleotide sequence ID" value="NZ_AVBF01000035.1"/>
</dbReference>
<evidence type="ECO:0000256" key="2">
    <source>
        <dbReference type="ARBA" id="ARBA00004651"/>
    </source>
</evidence>
<dbReference type="Gene3D" id="3.30.450.40">
    <property type="match status" value="1"/>
</dbReference>
<comment type="caution">
    <text evidence="16">The sequence shown here is derived from an EMBL/GenBank/DDBJ whole genome shotgun (WGS) entry which is preliminary data.</text>
</comment>
<dbReference type="InterPro" id="IPR050640">
    <property type="entry name" value="Bact_2-comp_sensor_kinase"/>
</dbReference>
<dbReference type="Pfam" id="PF07694">
    <property type="entry name" value="5TM-5TMR_LYT"/>
    <property type="match status" value="1"/>
</dbReference>
<dbReference type="InterPro" id="IPR003594">
    <property type="entry name" value="HATPase_dom"/>
</dbReference>
<evidence type="ECO:0000256" key="1">
    <source>
        <dbReference type="ARBA" id="ARBA00000085"/>
    </source>
</evidence>
<dbReference type="Pfam" id="PF06580">
    <property type="entry name" value="His_kinase"/>
    <property type="match status" value="1"/>
</dbReference>
<dbReference type="InterPro" id="IPR003018">
    <property type="entry name" value="GAF"/>
</dbReference>
<feature type="transmembrane region" description="Helical" evidence="14">
    <location>
        <begin position="12"/>
        <end position="28"/>
    </location>
</feature>
<proteinExistence type="predicted"/>
<evidence type="ECO:0000256" key="3">
    <source>
        <dbReference type="ARBA" id="ARBA00012438"/>
    </source>
</evidence>
<dbReference type="GO" id="GO:0071555">
    <property type="term" value="P:cell wall organization"/>
    <property type="evidence" value="ECO:0007669"/>
    <property type="project" value="InterPro"/>
</dbReference>
<keyword evidence="17" id="KW-1185">Reference proteome</keyword>
<evidence type="ECO:0000256" key="11">
    <source>
        <dbReference type="ARBA" id="ARBA00022989"/>
    </source>
</evidence>
<protein>
    <recommendedName>
        <fullName evidence="3">histidine kinase</fullName>
        <ecNumber evidence="3">2.7.13.3</ecNumber>
    </recommendedName>
</protein>
<comment type="subcellular location">
    <subcellularLocation>
        <location evidence="2">Cell membrane</location>
        <topology evidence="2">Multi-pass membrane protein</topology>
    </subcellularLocation>
</comment>
<dbReference type="OrthoDB" id="2692119at2"/>
<dbReference type="InterPro" id="IPR011620">
    <property type="entry name" value="Sig_transdc_His_kinase_LytS_TM"/>
</dbReference>
<dbReference type="SUPFAM" id="SSF55874">
    <property type="entry name" value="ATPase domain of HSP90 chaperone/DNA topoisomerase II/histidine kinase"/>
    <property type="match status" value="1"/>
</dbReference>
<gene>
    <name evidence="16" type="ORF">N782_08165</name>
</gene>
<keyword evidence="6" id="KW-0808">Transferase</keyword>
<evidence type="ECO:0000256" key="6">
    <source>
        <dbReference type="ARBA" id="ARBA00022679"/>
    </source>
</evidence>
<dbReference type="EMBL" id="AVBF01000035">
    <property type="protein sequence ID" value="KGP72195.1"/>
    <property type="molecule type" value="Genomic_DNA"/>
</dbReference>
<feature type="transmembrane region" description="Helical" evidence="14">
    <location>
        <begin position="88"/>
        <end position="112"/>
    </location>
</feature>
<dbReference type="Pfam" id="PF01590">
    <property type="entry name" value="GAF"/>
    <property type="match status" value="1"/>
</dbReference>
<keyword evidence="13 14" id="KW-0472">Membrane</keyword>
<dbReference type="InterPro" id="IPR029016">
    <property type="entry name" value="GAF-like_dom_sf"/>
</dbReference>
<dbReference type="SMART" id="SM00387">
    <property type="entry name" value="HATPase_c"/>
    <property type="match status" value="1"/>
</dbReference>
<dbReference type="eggNOG" id="COG3275">
    <property type="taxonomic scope" value="Bacteria"/>
</dbReference>
<keyword evidence="9 16" id="KW-0418">Kinase</keyword>
<keyword evidence="4" id="KW-1003">Cell membrane</keyword>
<evidence type="ECO:0000256" key="12">
    <source>
        <dbReference type="ARBA" id="ARBA00023012"/>
    </source>
</evidence>
<organism evidence="16 17">
    <name type="scientific">Pontibacillus yanchengensis Y32</name>
    <dbReference type="NCBI Taxonomy" id="1385514"/>
    <lineage>
        <taxon>Bacteria</taxon>
        <taxon>Bacillati</taxon>
        <taxon>Bacillota</taxon>
        <taxon>Bacilli</taxon>
        <taxon>Bacillales</taxon>
        <taxon>Bacillaceae</taxon>
        <taxon>Pontibacillus</taxon>
    </lineage>
</organism>
<reference evidence="16 17" key="1">
    <citation type="journal article" date="2015" name="Stand. Genomic Sci.">
        <title>High quality draft genome sequence of the moderately halophilic bacterium Pontibacillus yanchengensis Y32(T) and comparison among Pontibacillus genomes.</title>
        <authorList>
            <person name="Huang J."/>
            <person name="Qiao Z.X."/>
            <person name="Tang J.W."/>
            <person name="Wang G."/>
        </authorList>
    </citation>
    <scope>NUCLEOTIDE SEQUENCE [LARGE SCALE GENOMIC DNA]</scope>
    <source>
        <strain evidence="16 17">Y32</strain>
    </source>
</reference>
<evidence type="ECO:0000256" key="9">
    <source>
        <dbReference type="ARBA" id="ARBA00022777"/>
    </source>
</evidence>
<feature type="transmembrane region" description="Helical" evidence="14">
    <location>
        <begin position="151"/>
        <end position="174"/>
    </location>
</feature>
<feature type="transmembrane region" description="Helical" evidence="14">
    <location>
        <begin position="48"/>
        <end position="67"/>
    </location>
</feature>
<dbReference type="Pfam" id="PF02518">
    <property type="entry name" value="HATPase_c"/>
    <property type="match status" value="1"/>
</dbReference>
<dbReference type="GO" id="GO:0005886">
    <property type="term" value="C:plasma membrane"/>
    <property type="evidence" value="ECO:0007669"/>
    <property type="project" value="UniProtKB-SubCell"/>
</dbReference>
<keyword evidence="5" id="KW-0597">Phosphoprotein</keyword>
<dbReference type="AlphaFoldDB" id="A0A0A2TSG4"/>
<dbReference type="InterPro" id="IPR010559">
    <property type="entry name" value="Sig_transdc_His_kin_internal"/>
</dbReference>
<evidence type="ECO:0000256" key="10">
    <source>
        <dbReference type="ARBA" id="ARBA00022840"/>
    </source>
</evidence>
<accession>A0A0A2TSG4</accession>
<keyword evidence="8" id="KW-0547">Nucleotide-binding</keyword>
<dbReference type="EC" id="2.7.13.3" evidence="3"/>
<dbReference type="PANTHER" id="PTHR34220">
    <property type="entry name" value="SENSOR HISTIDINE KINASE YPDA"/>
    <property type="match status" value="1"/>
</dbReference>
<dbReference type="STRING" id="1385514.N782_08165"/>
<evidence type="ECO:0000256" key="4">
    <source>
        <dbReference type="ARBA" id="ARBA00022475"/>
    </source>
</evidence>
<feature type="transmembrane region" description="Helical" evidence="14">
    <location>
        <begin position="118"/>
        <end position="139"/>
    </location>
</feature>
<dbReference type="InterPro" id="IPR036890">
    <property type="entry name" value="HATPase_C_sf"/>
</dbReference>
<evidence type="ECO:0000256" key="7">
    <source>
        <dbReference type="ARBA" id="ARBA00022692"/>
    </source>
</evidence>
<evidence type="ECO:0000259" key="15">
    <source>
        <dbReference type="PROSITE" id="PS50109"/>
    </source>
</evidence>
<feature type="domain" description="Histidine kinase" evidence="15">
    <location>
        <begin position="386"/>
        <end position="579"/>
    </location>
</feature>
<dbReference type="PROSITE" id="PS50109">
    <property type="entry name" value="HIS_KIN"/>
    <property type="match status" value="1"/>
</dbReference>
<keyword evidence="7 14" id="KW-0812">Transmembrane</keyword>
<sequence length="587" mass="64644">MIYLLLTMLERVGIIVTVAFLTTRLTFFKNMMGEQQLQRGTMVKMMVFFGFFGIIGTYTGLSVDAYSYDISKWTFSLAQDEALANSRVIGVVIGGLLGGWKVGLGAGLLAGFHRFTLGGFTAIACGIASIVAGLIAGLARKKFKSNAFQSLSVPLIVGMVAETLQMGIILLVAQPFEASWNLVEKIGLPMIVSNGVGSALFILIIRNVFQEREQVGAEKTQKALLLAKLTTSHLRFGLNRKTAQQTCEVIRQEVGASAVAITDQEDILGYVGMGHDHHQQGQHIQTDETKTVIETGEVYISRREAIHCQKEDCPLQSAVIAPLNLKGETIGTLKCYFESEEALSKVTIEYITGLAALLSQQLEISDNERVNQLAKDAEIRALQAQISPHFLFNALNTIVSMIRSNPSGARKLLITLSRYLRQNINGTKERVITLSQELQHVRAYLSIEEARFNDKLHVEMNIEDTALDKQVPPMTLQPIIENAIKHGLKGMKEESAVIINIHEELEKVFVSIEDNGKGMEEERLGKLLKESVESKEGTGIGLVNVNQRLTMIYGQEAALQIDSRIGEGTKVSFQLPLNKNRGGPQIE</sequence>
<evidence type="ECO:0000256" key="13">
    <source>
        <dbReference type="ARBA" id="ARBA00023136"/>
    </source>
</evidence>
<dbReference type="SUPFAM" id="SSF55781">
    <property type="entry name" value="GAF domain-like"/>
    <property type="match status" value="1"/>
</dbReference>
<dbReference type="PANTHER" id="PTHR34220:SF7">
    <property type="entry name" value="SENSOR HISTIDINE KINASE YPDA"/>
    <property type="match status" value="1"/>
</dbReference>
<keyword evidence="11 14" id="KW-1133">Transmembrane helix</keyword>
<feature type="transmembrane region" description="Helical" evidence="14">
    <location>
        <begin position="186"/>
        <end position="205"/>
    </location>
</feature>
<name>A0A0A2TSG4_9BACI</name>
<evidence type="ECO:0000313" key="17">
    <source>
        <dbReference type="Proteomes" id="UP000030147"/>
    </source>
</evidence>
<comment type="catalytic activity">
    <reaction evidence="1">
        <text>ATP + protein L-histidine = ADP + protein N-phospho-L-histidine.</text>
        <dbReference type="EC" id="2.7.13.3"/>
    </reaction>
</comment>
<dbReference type="Proteomes" id="UP000030147">
    <property type="component" value="Unassembled WGS sequence"/>
</dbReference>
<dbReference type="InterPro" id="IPR004358">
    <property type="entry name" value="Sig_transdc_His_kin-like_C"/>
</dbReference>
<evidence type="ECO:0000256" key="8">
    <source>
        <dbReference type="ARBA" id="ARBA00022741"/>
    </source>
</evidence>
<evidence type="ECO:0000313" key="16">
    <source>
        <dbReference type="EMBL" id="KGP72195.1"/>
    </source>
</evidence>
<evidence type="ECO:0000256" key="5">
    <source>
        <dbReference type="ARBA" id="ARBA00022553"/>
    </source>
</evidence>
<evidence type="ECO:0000256" key="14">
    <source>
        <dbReference type="SAM" id="Phobius"/>
    </source>
</evidence>
<keyword evidence="12" id="KW-0902">Two-component regulatory system</keyword>
<dbReference type="Gene3D" id="3.30.565.10">
    <property type="entry name" value="Histidine kinase-like ATPase, C-terminal domain"/>
    <property type="match status" value="1"/>
</dbReference>
<keyword evidence="10" id="KW-0067">ATP-binding</keyword>
<dbReference type="GO" id="GO:0000155">
    <property type="term" value="F:phosphorelay sensor kinase activity"/>
    <property type="evidence" value="ECO:0007669"/>
    <property type="project" value="InterPro"/>
</dbReference>